<evidence type="ECO:0000256" key="6">
    <source>
        <dbReference type="SAM" id="MobiDB-lite"/>
    </source>
</evidence>
<evidence type="ECO:0000256" key="1">
    <source>
        <dbReference type="ARBA" id="ARBA00022387"/>
    </source>
</evidence>
<dbReference type="AlphaFoldDB" id="A0A0S4ILH9"/>
<dbReference type="PANTHER" id="PTHR12630:SF1">
    <property type="entry name" value="GLUCOSIDASE 2 SUBUNIT BETA"/>
    <property type="match status" value="1"/>
</dbReference>
<keyword evidence="2 7" id="KW-0732">Signal</keyword>
<feature type="region of interest" description="Disordered" evidence="6">
    <location>
        <begin position="127"/>
        <end position="156"/>
    </location>
</feature>
<protein>
    <recommendedName>
        <fullName evidence="1">Glucosidase 2 subunit beta</fullName>
    </recommendedName>
</protein>
<dbReference type="PROSITE" id="PS51914">
    <property type="entry name" value="MRH"/>
    <property type="match status" value="1"/>
</dbReference>
<gene>
    <name evidence="9" type="ORF">BSAL_52600</name>
</gene>
<accession>A0A0S4ILH9</accession>
<organism evidence="9 10">
    <name type="scientific">Bodo saltans</name>
    <name type="common">Flagellated protozoan</name>
    <dbReference type="NCBI Taxonomy" id="75058"/>
    <lineage>
        <taxon>Eukaryota</taxon>
        <taxon>Discoba</taxon>
        <taxon>Euglenozoa</taxon>
        <taxon>Kinetoplastea</taxon>
        <taxon>Metakinetoplastina</taxon>
        <taxon>Eubodonida</taxon>
        <taxon>Bodonidae</taxon>
        <taxon>Bodo</taxon>
    </lineage>
</organism>
<proteinExistence type="predicted"/>
<dbReference type="Pfam" id="PF13015">
    <property type="entry name" value="PRKCSH_1"/>
    <property type="match status" value="1"/>
</dbReference>
<dbReference type="InterPro" id="IPR039794">
    <property type="entry name" value="Gtb1-like"/>
</dbReference>
<dbReference type="GO" id="GO:0017177">
    <property type="term" value="C:glucosidase II complex"/>
    <property type="evidence" value="ECO:0007669"/>
    <property type="project" value="TreeGrafter"/>
</dbReference>
<evidence type="ECO:0000256" key="3">
    <source>
        <dbReference type="ARBA" id="ARBA00022824"/>
    </source>
</evidence>
<evidence type="ECO:0000313" key="10">
    <source>
        <dbReference type="Proteomes" id="UP000051952"/>
    </source>
</evidence>
<dbReference type="InterPro" id="IPR028146">
    <property type="entry name" value="PRKCSH_N"/>
</dbReference>
<keyword evidence="4" id="KW-1015">Disulfide bond</keyword>
<keyword evidence="5" id="KW-0175">Coiled coil</keyword>
<feature type="coiled-coil region" evidence="5">
    <location>
        <begin position="330"/>
        <end position="357"/>
    </location>
</feature>
<dbReference type="InterPro" id="IPR044865">
    <property type="entry name" value="MRH_dom"/>
</dbReference>
<feature type="signal peptide" evidence="7">
    <location>
        <begin position="1"/>
        <end position="16"/>
    </location>
</feature>
<reference evidence="10" key="1">
    <citation type="submission" date="2015-09" db="EMBL/GenBank/DDBJ databases">
        <authorList>
            <consortium name="Pathogen Informatics"/>
        </authorList>
    </citation>
    <scope>NUCLEOTIDE SEQUENCE [LARGE SCALE GENOMIC DNA]</scope>
    <source>
        <strain evidence="10">Lake Konstanz</strain>
    </source>
</reference>
<feature type="chain" id="PRO_5006621427" description="Glucosidase 2 subunit beta" evidence="7">
    <location>
        <begin position="17"/>
        <end position="479"/>
    </location>
</feature>
<dbReference type="OMA" id="KHESASH"/>
<dbReference type="VEuPathDB" id="TriTrypDB:BSAL_52600"/>
<evidence type="ECO:0000256" key="5">
    <source>
        <dbReference type="SAM" id="Coils"/>
    </source>
</evidence>
<dbReference type="Pfam" id="PF12999">
    <property type="entry name" value="PRKCSH-like"/>
    <property type="match status" value="1"/>
</dbReference>
<name>A0A0S4ILH9_BODSA</name>
<feature type="region of interest" description="Disordered" evidence="6">
    <location>
        <begin position="170"/>
        <end position="200"/>
    </location>
</feature>
<dbReference type="PANTHER" id="PTHR12630">
    <property type="entry name" value="N-LINKED OLIGOSACCHARIDE PROCESSING"/>
    <property type="match status" value="1"/>
</dbReference>
<dbReference type="SUPFAM" id="SSF50911">
    <property type="entry name" value="Mannose 6-phosphate receptor domain"/>
    <property type="match status" value="1"/>
</dbReference>
<evidence type="ECO:0000256" key="2">
    <source>
        <dbReference type="ARBA" id="ARBA00022729"/>
    </source>
</evidence>
<dbReference type="Gene3D" id="2.70.130.10">
    <property type="entry name" value="Mannose-6-phosphate receptor binding domain"/>
    <property type="match status" value="1"/>
</dbReference>
<feature type="compositionally biased region" description="Basic and acidic residues" evidence="6">
    <location>
        <begin position="147"/>
        <end position="156"/>
    </location>
</feature>
<feature type="domain" description="MRH" evidence="8">
    <location>
        <begin position="373"/>
        <end position="479"/>
    </location>
</feature>
<evidence type="ECO:0000259" key="8">
    <source>
        <dbReference type="PROSITE" id="PS51914"/>
    </source>
</evidence>
<keyword evidence="10" id="KW-1185">Reference proteome</keyword>
<dbReference type="GO" id="GO:0006491">
    <property type="term" value="P:N-glycan processing"/>
    <property type="evidence" value="ECO:0007669"/>
    <property type="project" value="TreeGrafter"/>
</dbReference>
<evidence type="ECO:0000256" key="7">
    <source>
        <dbReference type="SAM" id="SignalP"/>
    </source>
</evidence>
<dbReference type="InterPro" id="IPR009011">
    <property type="entry name" value="Man6P_isomerase_rcpt-bd_dom_sf"/>
</dbReference>
<dbReference type="InterPro" id="IPR036607">
    <property type="entry name" value="PRKCSH"/>
</dbReference>
<dbReference type="EMBL" id="CYKH01000089">
    <property type="protein sequence ID" value="CUE70784.1"/>
    <property type="molecule type" value="Genomic_DNA"/>
</dbReference>
<keyword evidence="3" id="KW-0256">Endoplasmic reticulum</keyword>
<sequence>MHKIIVALWIATVCTATRGVQDRNKNLFAGPTFRCLDGSFEIPIGQVNDEYCDCADGSDEPGTPACSFELHSVKSDWRFQCSDNSFMTKEILHSHINDGICDCCDGSDEYSSPTKCPNTCAEAHKKAEAEREEREAKRQLGLKKKSSMLEEAKRRRESLKNDIEGFRAKLESAEADRNEAEGRKTKHEETEQAERASIKAKSEAEKELWIATRAAKQAELEEQLKKQPKESEVVICSKWRQTKDCIGSGERSPDDDKNCEDVITDGWSGFCDCFDTETNNEVRHEFDCGHKPLRCSFVCSHNGAEPESVDSVKDEEFKVDDGSSFELAEARDAREQVRSKQREIDDTERKIKETEEDLARDFGPDDALLALKGKCFELELREYSYKLCPFGDVQQVRKGGSHGTVMGRWKSFGEQSYSSWGSKQDYSHMLFADGEHCWGGPHRSTDVHVVCGAENVVVSVEEPSMCTYKMVFETPAACE</sequence>
<evidence type="ECO:0000256" key="4">
    <source>
        <dbReference type="ARBA" id="ARBA00023157"/>
    </source>
</evidence>
<evidence type="ECO:0000313" key="9">
    <source>
        <dbReference type="EMBL" id="CUE70784.1"/>
    </source>
</evidence>
<dbReference type="Proteomes" id="UP000051952">
    <property type="component" value="Unassembled WGS sequence"/>
</dbReference>
<feature type="compositionally biased region" description="Basic and acidic residues" evidence="6">
    <location>
        <begin position="127"/>
        <end position="138"/>
    </location>
</feature>
<dbReference type="OrthoDB" id="28322at2759"/>